<organism evidence="1 2">
    <name type="scientific">Belliella calami</name>
    <dbReference type="NCBI Taxonomy" id="2923436"/>
    <lineage>
        <taxon>Bacteria</taxon>
        <taxon>Pseudomonadati</taxon>
        <taxon>Bacteroidota</taxon>
        <taxon>Cytophagia</taxon>
        <taxon>Cytophagales</taxon>
        <taxon>Cyclobacteriaceae</taxon>
        <taxon>Belliella</taxon>
    </lineage>
</organism>
<dbReference type="SUPFAM" id="SSF49265">
    <property type="entry name" value="Fibronectin type III"/>
    <property type="match status" value="1"/>
</dbReference>
<dbReference type="Proteomes" id="UP001165488">
    <property type="component" value="Unassembled WGS sequence"/>
</dbReference>
<evidence type="ECO:0000313" key="1">
    <source>
        <dbReference type="EMBL" id="MCH7398366.1"/>
    </source>
</evidence>
<keyword evidence="2" id="KW-1185">Reference proteome</keyword>
<dbReference type="Gene3D" id="2.60.40.10">
    <property type="entry name" value="Immunoglobulins"/>
    <property type="match status" value="1"/>
</dbReference>
<dbReference type="InterPro" id="IPR013783">
    <property type="entry name" value="Ig-like_fold"/>
</dbReference>
<proteinExistence type="predicted"/>
<dbReference type="Pfam" id="PF13620">
    <property type="entry name" value="CarboxypepD_reg"/>
    <property type="match status" value="1"/>
</dbReference>
<dbReference type="InterPro" id="IPR036116">
    <property type="entry name" value="FN3_sf"/>
</dbReference>
<evidence type="ECO:0000313" key="2">
    <source>
        <dbReference type="Proteomes" id="UP001165488"/>
    </source>
</evidence>
<dbReference type="InterPro" id="IPR013784">
    <property type="entry name" value="Carb-bd-like_fold"/>
</dbReference>
<protein>
    <submittedName>
        <fullName evidence="1">Carboxypeptidase-like regulatory domain-containing protein</fullName>
    </submittedName>
</protein>
<comment type="caution">
    <text evidence="1">The sequence shown here is derived from an EMBL/GenBank/DDBJ whole genome shotgun (WGS) entry which is preliminary data.</text>
</comment>
<reference evidence="1" key="1">
    <citation type="submission" date="2022-03" db="EMBL/GenBank/DDBJ databases">
        <title>De novo assembled genomes of Belliella spp. (Cyclobacteriaceae) strains.</title>
        <authorList>
            <person name="Szabo A."/>
            <person name="Korponai K."/>
            <person name="Felfoldi T."/>
        </authorList>
    </citation>
    <scope>NUCLEOTIDE SEQUENCE</scope>
    <source>
        <strain evidence="1">DSM 107340</strain>
    </source>
</reference>
<dbReference type="Gene3D" id="2.60.40.1120">
    <property type="entry name" value="Carboxypeptidase-like, regulatory domain"/>
    <property type="match status" value="1"/>
</dbReference>
<gene>
    <name evidence="1" type="ORF">MM236_10215</name>
</gene>
<dbReference type="EMBL" id="JAKZGS010000007">
    <property type="protein sequence ID" value="MCH7398366.1"/>
    <property type="molecule type" value="Genomic_DNA"/>
</dbReference>
<accession>A0ABS9UP07</accession>
<name>A0ABS9UP07_9BACT</name>
<dbReference type="SUPFAM" id="SSF49452">
    <property type="entry name" value="Starch-binding domain-like"/>
    <property type="match status" value="1"/>
</dbReference>
<dbReference type="RefSeq" id="WP_241274880.1">
    <property type="nucleotide sequence ID" value="NZ_JAKZGS010000007.1"/>
</dbReference>
<sequence length="211" mass="23502">MNKFNIFTLLIVLFVCVSCEEEQFGIDKFGSISGVVVDGETYEPMPGVLISTAPASTTILTDSTGSFSFDKVREGDINVTARRKDFLTQSVNVAVFPSENTTSTFFMLKDERNIGNVLMFDPVPGNGAVNQPLSQTFTWNLEQQNRNIDLTFSVFLFESNSSSQITVGDNLSQRQVVVSDLRPNTTYFWYVVARADGRNVGNSPTWSFRTQ</sequence>